<dbReference type="GO" id="GO:0016831">
    <property type="term" value="F:carboxy-lyase activity"/>
    <property type="evidence" value="ECO:0007669"/>
    <property type="project" value="UniProtKB-KW"/>
</dbReference>
<keyword evidence="6" id="KW-1185">Reference proteome</keyword>
<dbReference type="InterPro" id="IPR032466">
    <property type="entry name" value="Metal_Hydrolase"/>
</dbReference>
<evidence type="ECO:0000259" key="4">
    <source>
        <dbReference type="Pfam" id="PF04909"/>
    </source>
</evidence>
<dbReference type="GO" id="GO:0016787">
    <property type="term" value="F:hydrolase activity"/>
    <property type="evidence" value="ECO:0007669"/>
    <property type="project" value="InterPro"/>
</dbReference>
<dbReference type="InterPro" id="IPR006680">
    <property type="entry name" value="Amidohydro-rel"/>
</dbReference>
<dbReference type="AlphaFoldDB" id="A0A8H7ZGZ0"/>
<reference evidence="5 6" key="1">
    <citation type="submission" date="2020-12" db="EMBL/GenBank/DDBJ databases">
        <title>Effect of drift, selection, and recombination on the evolution of hybrid genomes in Candida yeast pathogens.</title>
        <authorList>
            <person name="Mixao V."/>
            <person name="Ksiezopolska E."/>
            <person name="Saus E."/>
            <person name="Boekhout T."/>
            <person name="Gacser A."/>
            <person name="Gabaldon T."/>
        </authorList>
    </citation>
    <scope>NUCLEOTIDE SEQUENCE [LARGE SCALE GENOMIC DNA]</scope>
    <source>
        <strain evidence="5 6">BP57</strain>
    </source>
</reference>
<dbReference type="Proteomes" id="UP000669133">
    <property type="component" value="Unassembled WGS sequence"/>
</dbReference>
<evidence type="ECO:0000256" key="1">
    <source>
        <dbReference type="ARBA" id="ARBA00022793"/>
    </source>
</evidence>
<sequence length="310" mass="34654">MPRRIDTHAHVVPPFYRDWLDEKGVSAGGLPIPEWSEETCLEQNQKNGVETSILSVSTPGVYLGKHAKEAKGMARKVNEFCFELVKKKPKNFGYFATLLLPDVEGSIAEAEYALDHLKADGVILLSNVGDTYLGDESQEPLMEVLNKRGAVVFIHPSHLPAKPVETIPPFVADFLLCTVRAAINIMKSEWFEKYPNIKFILSHAGGFLPYAADRIAISESGASGYEEVMSALQSFYFDTALTGPHAMETLLKFAHPERITFGSDWPYAFAPISEWFTSKLESNSDIDSATKDRIDRKNAEFLFPRLAQYK</sequence>
<proteinExistence type="inferred from homology"/>
<evidence type="ECO:0000256" key="2">
    <source>
        <dbReference type="ARBA" id="ARBA00023239"/>
    </source>
</evidence>
<name>A0A8H7ZGZ0_9ASCO</name>
<evidence type="ECO:0000256" key="3">
    <source>
        <dbReference type="RuleBase" id="RU366045"/>
    </source>
</evidence>
<dbReference type="InterPro" id="IPR032465">
    <property type="entry name" value="ACMSD"/>
</dbReference>
<dbReference type="CDD" id="cd01292">
    <property type="entry name" value="metallo-dependent_hydrolases"/>
    <property type="match status" value="1"/>
</dbReference>
<dbReference type="Pfam" id="PF04909">
    <property type="entry name" value="Amidohydro_2"/>
    <property type="match status" value="1"/>
</dbReference>
<dbReference type="PANTHER" id="PTHR21240:SF28">
    <property type="entry name" value="ISO-OROTATE DECARBOXYLASE (EUROFUNG)"/>
    <property type="match status" value="1"/>
</dbReference>
<dbReference type="PANTHER" id="PTHR21240">
    <property type="entry name" value="2-AMINO-3-CARBOXYLMUCONATE-6-SEMIALDEHYDE DECARBOXYLASE"/>
    <property type="match status" value="1"/>
</dbReference>
<feature type="domain" description="Amidohydrolase-related" evidence="4">
    <location>
        <begin position="5"/>
        <end position="304"/>
    </location>
</feature>
<evidence type="ECO:0000313" key="5">
    <source>
        <dbReference type="EMBL" id="KAG5418878.1"/>
    </source>
</evidence>
<dbReference type="Gene3D" id="3.20.20.140">
    <property type="entry name" value="Metal-dependent hydrolases"/>
    <property type="match status" value="1"/>
</dbReference>
<keyword evidence="2 3" id="KW-0456">Lyase</keyword>
<dbReference type="GeneID" id="93652225"/>
<gene>
    <name evidence="5" type="ORF">I9W82_003596</name>
</gene>
<dbReference type="GO" id="GO:0019748">
    <property type="term" value="P:secondary metabolic process"/>
    <property type="evidence" value="ECO:0007669"/>
    <property type="project" value="TreeGrafter"/>
</dbReference>
<accession>A0A8H7ZGZ0</accession>
<dbReference type="GO" id="GO:0005737">
    <property type="term" value="C:cytoplasm"/>
    <property type="evidence" value="ECO:0007669"/>
    <property type="project" value="TreeGrafter"/>
</dbReference>
<evidence type="ECO:0000313" key="6">
    <source>
        <dbReference type="Proteomes" id="UP000669133"/>
    </source>
</evidence>
<keyword evidence="1 3" id="KW-0210">Decarboxylase</keyword>
<dbReference type="SUPFAM" id="SSF51556">
    <property type="entry name" value="Metallo-dependent hydrolases"/>
    <property type="match status" value="1"/>
</dbReference>
<dbReference type="RefSeq" id="XP_067547994.1">
    <property type="nucleotide sequence ID" value="XM_067692578.1"/>
</dbReference>
<dbReference type="EMBL" id="JAEOAQ010000004">
    <property type="protein sequence ID" value="KAG5418878.1"/>
    <property type="molecule type" value="Genomic_DNA"/>
</dbReference>
<comment type="caution">
    <text evidence="5">The sequence shown here is derived from an EMBL/GenBank/DDBJ whole genome shotgun (WGS) entry which is preliminary data.</text>
</comment>
<protein>
    <recommendedName>
        <fullName evidence="4">Amidohydrolase-related domain-containing protein</fullName>
    </recommendedName>
</protein>
<dbReference type="OrthoDB" id="4094773at2759"/>
<organism evidence="5 6">
    <name type="scientific">Candida metapsilosis</name>
    <dbReference type="NCBI Taxonomy" id="273372"/>
    <lineage>
        <taxon>Eukaryota</taxon>
        <taxon>Fungi</taxon>
        <taxon>Dikarya</taxon>
        <taxon>Ascomycota</taxon>
        <taxon>Saccharomycotina</taxon>
        <taxon>Pichiomycetes</taxon>
        <taxon>Debaryomycetaceae</taxon>
        <taxon>Candida/Lodderomyces clade</taxon>
        <taxon>Candida</taxon>
    </lineage>
</organism>
<comment type="similarity">
    <text evidence="3">Belongs to the metallo-dependent hydrolases superfamily.</text>
</comment>